<reference evidence="1 2" key="1">
    <citation type="journal article" date="2016" name="Sci. Rep.">
        <title>Metabolic traits of an uncultured archaeal lineage -MSBL1- from brine pools of the Red Sea.</title>
        <authorList>
            <person name="Mwirichia R."/>
            <person name="Alam I."/>
            <person name="Rashid M."/>
            <person name="Vinu M."/>
            <person name="Ba-Alawi W."/>
            <person name="Anthony Kamau A."/>
            <person name="Kamanda Ngugi D."/>
            <person name="Goker M."/>
            <person name="Klenk H.P."/>
            <person name="Bajic V."/>
            <person name="Stingl U."/>
        </authorList>
    </citation>
    <scope>NUCLEOTIDE SEQUENCE [LARGE SCALE GENOMIC DNA]</scope>
    <source>
        <strain evidence="1">SCGC-AAA382N08</strain>
    </source>
</reference>
<proteinExistence type="predicted"/>
<keyword evidence="2" id="KW-1185">Reference proteome</keyword>
<sequence>MAKYFRIGWEEGCECKSAEPVGMDGGMNEYYKCKNCDGIIIKKGEGDIQPGKGLRETGEPEIEKDIMAWNVEE</sequence>
<organism evidence="1 2">
    <name type="scientific">candidate division MSBL1 archaeon SCGC-AAA382N08</name>
    <dbReference type="NCBI Taxonomy" id="1698285"/>
    <lineage>
        <taxon>Archaea</taxon>
        <taxon>Methanobacteriati</taxon>
        <taxon>Methanobacteriota</taxon>
        <taxon>candidate division MSBL1</taxon>
    </lineage>
</organism>
<dbReference type="EMBL" id="LHYJ01000038">
    <property type="protein sequence ID" value="KXB07925.1"/>
    <property type="molecule type" value="Genomic_DNA"/>
</dbReference>
<name>A0A133VN81_9EURY</name>
<gene>
    <name evidence="1" type="ORF">AKJ56_02125</name>
</gene>
<dbReference type="Proteomes" id="UP000070175">
    <property type="component" value="Unassembled WGS sequence"/>
</dbReference>
<comment type="caution">
    <text evidence="1">The sequence shown here is derived from an EMBL/GenBank/DDBJ whole genome shotgun (WGS) entry which is preliminary data.</text>
</comment>
<protein>
    <submittedName>
        <fullName evidence="1">Uncharacterized protein</fullName>
    </submittedName>
</protein>
<evidence type="ECO:0000313" key="1">
    <source>
        <dbReference type="EMBL" id="KXB07925.1"/>
    </source>
</evidence>
<dbReference type="AlphaFoldDB" id="A0A133VN81"/>
<evidence type="ECO:0000313" key="2">
    <source>
        <dbReference type="Proteomes" id="UP000070175"/>
    </source>
</evidence>
<accession>A0A133VN81</accession>